<dbReference type="InterPro" id="IPR012818">
    <property type="entry name" value="CbiE"/>
</dbReference>
<dbReference type="InterPro" id="IPR050714">
    <property type="entry name" value="Cobalamin_biosynth_MTase"/>
</dbReference>
<dbReference type="PANTHER" id="PTHR43182:SF1">
    <property type="entry name" value="COBALT-PRECORRIN-7 C(5)-METHYLTRANSFERASE"/>
    <property type="match status" value="1"/>
</dbReference>
<keyword evidence="5" id="KW-0949">S-adenosyl-L-methionine</keyword>
<evidence type="ECO:0000256" key="2">
    <source>
        <dbReference type="ARBA" id="ARBA00022573"/>
    </source>
</evidence>
<accession>A0ABY7JQC2</accession>
<organism evidence="7 8">
    <name type="scientific">Peptostreptococcus equinus</name>
    <dbReference type="NCBI Taxonomy" id="3003601"/>
    <lineage>
        <taxon>Bacteria</taxon>
        <taxon>Bacillati</taxon>
        <taxon>Bacillota</taxon>
        <taxon>Clostridia</taxon>
        <taxon>Peptostreptococcales</taxon>
        <taxon>Peptostreptococcaceae</taxon>
        <taxon>Peptostreptococcus</taxon>
    </lineage>
</organism>
<evidence type="ECO:0000256" key="4">
    <source>
        <dbReference type="ARBA" id="ARBA00022679"/>
    </source>
</evidence>
<sequence length="206" mass="23303">MINVVGIGPGDYLYINDKVKNIIEESEIIIGAQRQIDIIDKNMDILDKEMYVFKSDLKTLKSYIKLNISKEICILASGDPSLYGIGNFIQREFLDISDINIIPGISVVQLMFSKIGQSMNDLYISSGHGREPDFNFIFLHSKVALLTDKKNSPAVISKAISSKSLNYKMYVGYNLSYEDEEILEGRHSDFEDIHKDKLAVVVLIKE</sequence>
<reference evidence="7" key="1">
    <citation type="submission" date="2022-12" db="EMBL/GenBank/DDBJ databases">
        <title>Peptostreptococcus.</title>
        <authorList>
            <person name="Lee S.H."/>
        </authorList>
    </citation>
    <scope>NUCLEOTIDE SEQUENCE</scope>
    <source>
        <strain evidence="7">CBA3647</strain>
    </source>
</reference>
<dbReference type="CDD" id="cd11644">
    <property type="entry name" value="Precorrin-6Y-MT"/>
    <property type="match status" value="1"/>
</dbReference>
<feature type="domain" description="Tetrapyrrole methylase" evidence="6">
    <location>
        <begin position="1"/>
        <end position="188"/>
    </location>
</feature>
<dbReference type="Gene3D" id="3.40.1010.10">
    <property type="entry name" value="Cobalt-precorrin-4 Transmethylase, Domain 1"/>
    <property type="match status" value="1"/>
</dbReference>
<keyword evidence="4" id="KW-0808">Transferase</keyword>
<dbReference type="RefSeq" id="WP_269311789.1">
    <property type="nucleotide sequence ID" value="NZ_CP114052.1"/>
</dbReference>
<evidence type="ECO:0000256" key="3">
    <source>
        <dbReference type="ARBA" id="ARBA00022603"/>
    </source>
</evidence>
<evidence type="ECO:0000313" key="7">
    <source>
        <dbReference type="EMBL" id="WAW15096.1"/>
    </source>
</evidence>
<dbReference type="InterPro" id="IPR014777">
    <property type="entry name" value="4pyrrole_Mease_sub1"/>
</dbReference>
<dbReference type="Gene3D" id="3.30.950.10">
    <property type="entry name" value="Methyltransferase, Cobalt-precorrin-4 Transmethylase, Domain 2"/>
    <property type="match status" value="1"/>
</dbReference>
<dbReference type="PANTHER" id="PTHR43182">
    <property type="entry name" value="COBALT-PRECORRIN-6B C(15)-METHYLTRANSFERASE (DECARBOXYLATING)"/>
    <property type="match status" value="1"/>
</dbReference>
<dbReference type="NCBIfam" id="TIGR02467">
    <property type="entry name" value="CbiE"/>
    <property type="match status" value="1"/>
</dbReference>
<keyword evidence="8" id="KW-1185">Reference proteome</keyword>
<dbReference type="SUPFAM" id="SSF53790">
    <property type="entry name" value="Tetrapyrrole methylase"/>
    <property type="match status" value="1"/>
</dbReference>
<dbReference type="InterPro" id="IPR035996">
    <property type="entry name" value="4pyrrol_Methylase_sf"/>
</dbReference>
<evidence type="ECO:0000313" key="8">
    <source>
        <dbReference type="Proteomes" id="UP001164187"/>
    </source>
</evidence>
<gene>
    <name evidence="7" type="primary">cbiE</name>
    <name evidence="7" type="ORF">O0R46_01215</name>
</gene>
<evidence type="ECO:0000256" key="1">
    <source>
        <dbReference type="ARBA" id="ARBA00004953"/>
    </source>
</evidence>
<protein>
    <submittedName>
        <fullName evidence="7">Precorrin-6y C5,15-methyltransferase (Decarboxylating) subunit CbiE</fullName>
    </submittedName>
</protein>
<keyword evidence="2" id="KW-0169">Cobalamin biosynthesis</keyword>
<comment type="pathway">
    <text evidence="1">Cofactor biosynthesis; adenosylcobalamin biosynthesis.</text>
</comment>
<name>A0ABY7JQC2_9FIRM</name>
<dbReference type="InterPro" id="IPR014776">
    <property type="entry name" value="4pyrrole_Mease_sub2"/>
</dbReference>
<evidence type="ECO:0000256" key="5">
    <source>
        <dbReference type="ARBA" id="ARBA00022691"/>
    </source>
</evidence>
<keyword evidence="3" id="KW-0489">Methyltransferase</keyword>
<dbReference type="EMBL" id="CP114052">
    <property type="protein sequence ID" value="WAW15096.1"/>
    <property type="molecule type" value="Genomic_DNA"/>
</dbReference>
<dbReference type="Proteomes" id="UP001164187">
    <property type="component" value="Chromosome"/>
</dbReference>
<evidence type="ECO:0000259" key="6">
    <source>
        <dbReference type="Pfam" id="PF00590"/>
    </source>
</evidence>
<dbReference type="InterPro" id="IPR000878">
    <property type="entry name" value="4pyrrol_Mease"/>
</dbReference>
<dbReference type="Pfam" id="PF00590">
    <property type="entry name" value="TP_methylase"/>
    <property type="match status" value="1"/>
</dbReference>
<proteinExistence type="predicted"/>